<evidence type="ECO:0000313" key="2">
    <source>
        <dbReference type="EMBL" id="GCF10422.1"/>
    </source>
</evidence>
<dbReference type="RefSeq" id="WP_149403306.1">
    <property type="nucleotide sequence ID" value="NZ_BIXY01000070.1"/>
</dbReference>
<dbReference type="PANTHER" id="PTHR36111">
    <property type="entry name" value="INNER MEMBRANE PROTEIN-RELATED"/>
    <property type="match status" value="1"/>
</dbReference>
<evidence type="ECO:0000313" key="3">
    <source>
        <dbReference type="Proteomes" id="UP000322530"/>
    </source>
</evidence>
<feature type="transmembrane region" description="Helical" evidence="1">
    <location>
        <begin position="56"/>
        <end position="74"/>
    </location>
</feature>
<dbReference type="PANTHER" id="PTHR36111:SF2">
    <property type="entry name" value="INNER MEMBRANE PROTEIN"/>
    <property type="match status" value="1"/>
</dbReference>
<sequence>MFGTLINFSTVMVGGVFGLLIGERLSERIKAIVIASIGLITVVMGVSSAIATRNTLIPLLALVVGSVIGELINIDKGINWLGDWLKKRFSRADNPQNFTAAFVIASLQFCVGPLTILGSINDGLTGDFRLLAIKAVLDGFSAIIFASSFGIGTLFAGATILIVQGGISLLAGLVKPLLVSDPHLSMAQQPRVIELAAVGGVILIGLALNILDIKRIKVANMLPALLIAPLIVALLNIFGIPIDFGLGGH</sequence>
<keyword evidence="1" id="KW-1133">Transmembrane helix</keyword>
<feature type="transmembrane region" description="Helical" evidence="1">
    <location>
        <begin position="29"/>
        <end position="50"/>
    </location>
</feature>
<feature type="transmembrane region" description="Helical" evidence="1">
    <location>
        <begin position="192"/>
        <end position="211"/>
    </location>
</feature>
<dbReference type="OrthoDB" id="9797976at2"/>
<reference evidence="2 3" key="1">
    <citation type="submission" date="2019-01" db="EMBL/GenBank/DDBJ databases">
        <title>Draft genome sequence of Dictyobacter sp. Uno17.</title>
        <authorList>
            <person name="Wang C.M."/>
            <person name="Zheng Y."/>
            <person name="Sakai Y."/>
            <person name="Abe K."/>
            <person name="Yokota A."/>
            <person name="Yabe S."/>
        </authorList>
    </citation>
    <scope>NUCLEOTIDE SEQUENCE [LARGE SCALE GENOMIC DNA]</scope>
    <source>
        <strain evidence="2 3">Uno17</strain>
    </source>
</reference>
<dbReference type="Pfam" id="PF04474">
    <property type="entry name" value="DUF554"/>
    <property type="match status" value="1"/>
</dbReference>
<organism evidence="2 3">
    <name type="scientific">Dictyobacter arantiisoli</name>
    <dbReference type="NCBI Taxonomy" id="2014874"/>
    <lineage>
        <taxon>Bacteria</taxon>
        <taxon>Bacillati</taxon>
        <taxon>Chloroflexota</taxon>
        <taxon>Ktedonobacteria</taxon>
        <taxon>Ktedonobacterales</taxon>
        <taxon>Dictyobacteraceae</taxon>
        <taxon>Dictyobacter</taxon>
    </lineage>
</organism>
<feature type="transmembrane region" description="Helical" evidence="1">
    <location>
        <begin position="223"/>
        <end position="242"/>
    </location>
</feature>
<keyword evidence="1" id="KW-0472">Membrane</keyword>
<protein>
    <submittedName>
        <fullName evidence="2">Membrane protein</fullName>
    </submittedName>
</protein>
<dbReference type="InterPro" id="IPR007563">
    <property type="entry name" value="DUF554"/>
</dbReference>
<keyword evidence="3" id="KW-1185">Reference proteome</keyword>
<proteinExistence type="predicted"/>
<dbReference type="EMBL" id="BIXY01000070">
    <property type="protein sequence ID" value="GCF10422.1"/>
    <property type="molecule type" value="Genomic_DNA"/>
</dbReference>
<name>A0A5A5TGF0_9CHLR</name>
<dbReference type="AlphaFoldDB" id="A0A5A5TGF0"/>
<keyword evidence="1" id="KW-0812">Transmembrane</keyword>
<feature type="transmembrane region" description="Helical" evidence="1">
    <location>
        <begin position="95"/>
        <end position="116"/>
    </location>
</feature>
<gene>
    <name evidence="2" type="ORF">KDI_39860</name>
</gene>
<feature type="transmembrane region" description="Helical" evidence="1">
    <location>
        <begin position="6"/>
        <end position="22"/>
    </location>
</feature>
<evidence type="ECO:0000256" key="1">
    <source>
        <dbReference type="SAM" id="Phobius"/>
    </source>
</evidence>
<accession>A0A5A5TGF0</accession>
<comment type="caution">
    <text evidence="2">The sequence shown here is derived from an EMBL/GenBank/DDBJ whole genome shotgun (WGS) entry which is preliminary data.</text>
</comment>
<dbReference type="Proteomes" id="UP000322530">
    <property type="component" value="Unassembled WGS sequence"/>
</dbReference>